<dbReference type="SUPFAM" id="SSF55874">
    <property type="entry name" value="ATPase domain of HSP90 chaperone/DNA topoisomerase II/histidine kinase"/>
    <property type="match status" value="1"/>
</dbReference>
<reference evidence="4 5" key="1">
    <citation type="submission" date="2018-03" db="EMBL/GenBank/DDBJ databases">
        <title>Bioinformatic expansion and discovery of thiopeptide antibiotics.</title>
        <authorList>
            <person name="Schwalen C.J."/>
            <person name="Hudson G.A."/>
            <person name="Mitchell D.A."/>
        </authorList>
    </citation>
    <scope>NUCLEOTIDE SEQUENCE [LARGE SCALE GENOMIC DNA]</scope>
    <source>
        <strain evidence="4 5">ATCC 21389</strain>
    </source>
</reference>
<evidence type="ECO:0000256" key="2">
    <source>
        <dbReference type="SAM" id="MobiDB-lite"/>
    </source>
</evidence>
<feature type="domain" description="Histidine kinase/HSP90-like ATPase" evidence="3">
    <location>
        <begin position="36"/>
        <end position="146"/>
    </location>
</feature>
<evidence type="ECO:0000313" key="5">
    <source>
        <dbReference type="Proteomes" id="UP000248039"/>
    </source>
</evidence>
<dbReference type="Gene3D" id="3.30.565.10">
    <property type="entry name" value="Histidine kinase-like ATPase, C-terminal domain"/>
    <property type="match status" value="1"/>
</dbReference>
<evidence type="ECO:0000256" key="1">
    <source>
        <dbReference type="ARBA" id="ARBA00022527"/>
    </source>
</evidence>
<dbReference type="Pfam" id="PF13581">
    <property type="entry name" value="HATPase_c_2"/>
    <property type="match status" value="1"/>
</dbReference>
<keyword evidence="4" id="KW-0067">ATP-binding</keyword>
<keyword evidence="1" id="KW-0418">Kinase</keyword>
<evidence type="ECO:0000259" key="3">
    <source>
        <dbReference type="Pfam" id="PF13581"/>
    </source>
</evidence>
<dbReference type="Proteomes" id="UP000248039">
    <property type="component" value="Unassembled WGS sequence"/>
</dbReference>
<gene>
    <name evidence="4" type="ORF">C7C46_14315</name>
</gene>
<keyword evidence="5" id="KW-1185">Reference proteome</keyword>
<keyword evidence="1" id="KW-0808">Transferase</keyword>
<dbReference type="CDD" id="cd16936">
    <property type="entry name" value="HATPase_RsbW-like"/>
    <property type="match status" value="1"/>
</dbReference>
<dbReference type="GO" id="GO:0004674">
    <property type="term" value="F:protein serine/threonine kinase activity"/>
    <property type="evidence" value="ECO:0007669"/>
    <property type="project" value="UniProtKB-KW"/>
</dbReference>
<name>A0A2V4NJ76_9ACTN</name>
<dbReference type="GO" id="GO:0005524">
    <property type="term" value="F:ATP binding"/>
    <property type="evidence" value="ECO:0007669"/>
    <property type="project" value="UniProtKB-KW"/>
</dbReference>
<feature type="region of interest" description="Disordered" evidence="2">
    <location>
        <begin position="1"/>
        <end position="26"/>
    </location>
</feature>
<protein>
    <submittedName>
        <fullName evidence="4">ATP-binding protein</fullName>
    </submittedName>
</protein>
<dbReference type="PANTHER" id="PTHR35526:SF3">
    <property type="entry name" value="ANTI-SIGMA-F FACTOR RSBW"/>
    <property type="match status" value="1"/>
</dbReference>
<dbReference type="PANTHER" id="PTHR35526">
    <property type="entry name" value="ANTI-SIGMA-F FACTOR RSBW-RELATED"/>
    <property type="match status" value="1"/>
</dbReference>
<dbReference type="InterPro" id="IPR036890">
    <property type="entry name" value="HATPase_C_sf"/>
</dbReference>
<dbReference type="InterPro" id="IPR050267">
    <property type="entry name" value="Anti-sigma-factor_SerPK"/>
</dbReference>
<accession>A0A2V4NJ76</accession>
<comment type="caution">
    <text evidence="4">The sequence shown here is derived from an EMBL/GenBank/DDBJ whole genome shotgun (WGS) entry which is preliminary data.</text>
</comment>
<dbReference type="AlphaFoldDB" id="A0A2V4NJ76"/>
<keyword evidence="4" id="KW-0547">Nucleotide-binding</keyword>
<dbReference type="RefSeq" id="WP_110669536.1">
    <property type="nucleotide sequence ID" value="NZ_PYBW01000043.1"/>
</dbReference>
<sequence length="153" mass="16028">MYASLSATTIGRAGGSRPEERPDPRTTVGCAVAATGPSVPALRSFARTMAARWGLGREVDEALALVVSELAGNVVRHSGSADLVLTLRIGADTLTVEVRDHGQWREPQVKPPAPATLGCGGRGLQLVSAYATRCTVITTITGTRVIAELPLPW</sequence>
<dbReference type="EMBL" id="PYBW01000043">
    <property type="protein sequence ID" value="PYC79528.1"/>
    <property type="molecule type" value="Genomic_DNA"/>
</dbReference>
<keyword evidence="1" id="KW-0723">Serine/threonine-protein kinase</keyword>
<dbReference type="InterPro" id="IPR003594">
    <property type="entry name" value="HATPase_dom"/>
</dbReference>
<dbReference type="OrthoDB" id="3873601at2"/>
<evidence type="ECO:0000313" key="4">
    <source>
        <dbReference type="EMBL" id="PYC79528.1"/>
    </source>
</evidence>
<organism evidence="4 5">
    <name type="scientific">Streptomyces tateyamensis</name>
    <dbReference type="NCBI Taxonomy" id="565073"/>
    <lineage>
        <taxon>Bacteria</taxon>
        <taxon>Bacillati</taxon>
        <taxon>Actinomycetota</taxon>
        <taxon>Actinomycetes</taxon>
        <taxon>Kitasatosporales</taxon>
        <taxon>Streptomycetaceae</taxon>
        <taxon>Streptomyces</taxon>
    </lineage>
</organism>
<proteinExistence type="predicted"/>